<sequence>MCLQMSIYRASAYVILQMLDVSVYMPLYAIHGGNRLGEKLTLKNVKIEARGAEELFGHLAKHGEEEGNYSVDSLEIYRIEDQGNVDSHGGASRDITFGTMSFDFSMLKTILSQNSQQSPGYSPEVRIKSIEIRIPLAVQIFLHIPIVLVAVIVFYLFLSFGIEERGGLSDKEIEKIPLCPYSGQEFINKGCIICLEDFEDGGYVRSLDCGHAFHKECVDRWLRKNFVCPICRSKMAVEYGRPGHERRRVHIL</sequence>
<feature type="transmembrane region" description="Helical" evidence="5">
    <location>
        <begin position="136"/>
        <end position="158"/>
    </location>
</feature>
<dbReference type="InterPro" id="IPR013083">
    <property type="entry name" value="Znf_RING/FYVE/PHD"/>
</dbReference>
<dbReference type="CDD" id="cd23118">
    <property type="entry name" value="RING-H2_SIS3"/>
    <property type="match status" value="1"/>
</dbReference>
<gene>
    <name evidence="7" type="ORF">ECU08_1410</name>
</gene>
<dbReference type="GO" id="GO:0008270">
    <property type="term" value="F:zinc ion binding"/>
    <property type="evidence" value="ECO:0007669"/>
    <property type="project" value="UniProtKB-KW"/>
</dbReference>
<dbReference type="GO" id="GO:0061630">
    <property type="term" value="F:ubiquitin protein ligase activity"/>
    <property type="evidence" value="ECO:0007669"/>
    <property type="project" value="TreeGrafter"/>
</dbReference>
<dbReference type="VEuPathDB" id="MicrosporidiaDB:AEWQ_081430"/>
<dbReference type="Pfam" id="PF13639">
    <property type="entry name" value="zf-RING_2"/>
    <property type="match status" value="1"/>
</dbReference>
<evidence type="ECO:0000256" key="3">
    <source>
        <dbReference type="ARBA" id="ARBA00022833"/>
    </source>
</evidence>
<dbReference type="EMBL" id="KC513605">
    <property type="protein sequence ID" value="AGE95110.1"/>
    <property type="molecule type" value="Genomic_DNA"/>
</dbReference>
<evidence type="ECO:0000256" key="1">
    <source>
        <dbReference type="ARBA" id="ARBA00022723"/>
    </source>
</evidence>
<name>M1K7V8_ENCCN</name>
<keyword evidence="1" id="KW-0479">Metal-binding</keyword>
<evidence type="ECO:0000256" key="4">
    <source>
        <dbReference type="PROSITE-ProRule" id="PRU00175"/>
    </source>
</evidence>
<organism evidence="7">
    <name type="scientific">Encephalitozoon cuniculi</name>
    <name type="common">Microsporidian parasite</name>
    <dbReference type="NCBI Taxonomy" id="6035"/>
    <lineage>
        <taxon>Eukaryota</taxon>
        <taxon>Fungi</taxon>
        <taxon>Fungi incertae sedis</taxon>
        <taxon>Microsporidia</taxon>
        <taxon>Unikaryonidae</taxon>
        <taxon>Encephalitozoon</taxon>
    </lineage>
</organism>
<dbReference type="SUPFAM" id="SSF57850">
    <property type="entry name" value="RING/U-box"/>
    <property type="match status" value="1"/>
</dbReference>
<accession>M1K7V8</accession>
<dbReference type="PROSITE" id="PS50089">
    <property type="entry name" value="ZF_RING_2"/>
    <property type="match status" value="1"/>
</dbReference>
<dbReference type="GO" id="GO:0006511">
    <property type="term" value="P:ubiquitin-dependent protein catabolic process"/>
    <property type="evidence" value="ECO:0007669"/>
    <property type="project" value="TreeGrafter"/>
</dbReference>
<keyword evidence="5" id="KW-0472">Membrane</keyword>
<dbReference type="InterPro" id="IPR051834">
    <property type="entry name" value="RING_finger_E3_ligase"/>
</dbReference>
<dbReference type="AlphaFoldDB" id="M1K7V8"/>
<dbReference type="VEuPathDB" id="MicrosporidiaDB:AEWR_081440"/>
<dbReference type="SMART" id="SM00184">
    <property type="entry name" value="RING"/>
    <property type="match status" value="1"/>
</dbReference>
<dbReference type="VEuPathDB" id="MicrosporidiaDB:AEWD_081390"/>
<dbReference type="VEuPathDB" id="MicrosporidiaDB:ECU08_1410"/>
<dbReference type="PANTHER" id="PTHR45931:SF3">
    <property type="entry name" value="RING ZINC FINGER-CONTAINING PROTEIN"/>
    <property type="match status" value="1"/>
</dbReference>
<evidence type="ECO:0000259" key="6">
    <source>
        <dbReference type="PROSITE" id="PS50089"/>
    </source>
</evidence>
<proteinExistence type="predicted"/>
<dbReference type="InterPro" id="IPR001841">
    <property type="entry name" value="Znf_RING"/>
</dbReference>
<keyword evidence="5" id="KW-0812">Transmembrane</keyword>
<dbReference type="Gene3D" id="3.30.40.10">
    <property type="entry name" value="Zinc/RING finger domain, C3HC4 (zinc finger)"/>
    <property type="match status" value="1"/>
</dbReference>
<dbReference type="GO" id="GO:0005634">
    <property type="term" value="C:nucleus"/>
    <property type="evidence" value="ECO:0007669"/>
    <property type="project" value="TreeGrafter"/>
</dbReference>
<dbReference type="VEuPathDB" id="MicrosporidiaDB:M970_081440"/>
<keyword evidence="3" id="KW-0862">Zinc</keyword>
<dbReference type="PANTHER" id="PTHR45931">
    <property type="entry name" value="SI:CH211-59O9.10"/>
    <property type="match status" value="1"/>
</dbReference>
<keyword evidence="2 4" id="KW-0863">Zinc-finger</keyword>
<keyword evidence="5" id="KW-1133">Transmembrane helix</keyword>
<reference evidence="7" key="1">
    <citation type="journal article" date="2013" name="Eukaryot. Cell">
        <title>Extremely Reduced Levels of Heterozygosity in the Vertebrate Pathogen Encephalitozoon cuniculi.</title>
        <authorList>
            <person name="Selman M."/>
            <person name="Sak B."/>
            <person name="Kvac M."/>
            <person name="Farinelli L."/>
            <person name="Weiss L.M."/>
            <person name="Corradi N."/>
        </authorList>
    </citation>
    <scope>NUCLEOTIDE SEQUENCE</scope>
</reference>
<protein>
    <recommendedName>
        <fullName evidence="6">RING-type domain-containing protein</fullName>
    </recommendedName>
</protein>
<feature type="domain" description="RING-type" evidence="6">
    <location>
        <begin position="191"/>
        <end position="232"/>
    </location>
</feature>
<evidence type="ECO:0000313" key="7">
    <source>
        <dbReference type="EMBL" id="AGE95110.1"/>
    </source>
</evidence>
<evidence type="ECO:0000256" key="5">
    <source>
        <dbReference type="SAM" id="Phobius"/>
    </source>
</evidence>
<evidence type="ECO:0000256" key="2">
    <source>
        <dbReference type="ARBA" id="ARBA00022771"/>
    </source>
</evidence>